<accession>A0ABQ7FVK1</accession>
<feature type="compositionally biased region" description="Polar residues" evidence="1">
    <location>
        <begin position="34"/>
        <end position="45"/>
    </location>
</feature>
<evidence type="ECO:0008006" key="4">
    <source>
        <dbReference type="Google" id="ProtNLM"/>
    </source>
</evidence>
<protein>
    <recommendedName>
        <fullName evidence="4">Encoded protein</fullName>
    </recommendedName>
</protein>
<comment type="caution">
    <text evidence="2">The sequence shown here is derived from an EMBL/GenBank/DDBJ whole genome shotgun (WGS) entry which is preliminary data.</text>
</comment>
<feature type="region of interest" description="Disordered" evidence="1">
    <location>
        <begin position="98"/>
        <end position="120"/>
    </location>
</feature>
<organism evidence="2 3">
    <name type="scientific">Dunaliella salina</name>
    <name type="common">Green alga</name>
    <name type="synonym">Protococcus salinus</name>
    <dbReference type="NCBI Taxonomy" id="3046"/>
    <lineage>
        <taxon>Eukaryota</taxon>
        <taxon>Viridiplantae</taxon>
        <taxon>Chlorophyta</taxon>
        <taxon>core chlorophytes</taxon>
        <taxon>Chlorophyceae</taxon>
        <taxon>CS clade</taxon>
        <taxon>Chlamydomonadales</taxon>
        <taxon>Dunaliellaceae</taxon>
        <taxon>Dunaliella</taxon>
    </lineage>
</organism>
<evidence type="ECO:0000313" key="2">
    <source>
        <dbReference type="EMBL" id="KAF5826416.1"/>
    </source>
</evidence>
<proteinExistence type="predicted"/>
<evidence type="ECO:0000313" key="3">
    <source>
        <dbReference type="Proteomes" id="UP000815325"/>
    </source>
</evidence>
<dbReference type="EMBL" id="MU070948">
    <property type="protein sequence ID" value="KAF5826416.1"/>
    <property type="molecule type" value="Genomic_DNA"/>
</dbReference>
<sequence>MDARPPRCMGMACVSIGPSLIGPADTHRSCELGPSNTSKPRQASSAARMVRIMGFTRHMHCARFCPRAVRSLETYKPPGVTVRSPGHALLISSSLSRAPCTPSRAMKQASPRLPGASGAK</sequence>
<gene>
    <name evidence="2" type="ORF">DUNSADRAFT_3232</name>
</gene>
<name>A0ABQ7FVK1_DUNSA</name>
<dbReference type="Proteomes" id="UP000815325">
    <property type="component" value="Unassembled WGS sequence"/>
</dbReference>
<keyword evidence="3" id="KW-1185">Reference proteome</keyword>
<reference evidence="2" key="1">
    <citation type="submission" date="2017-08" db="EMBL/GenBank/DDBJ databases">
        <authorList>
            <person name="Polle J.E."/>
            <person name="Barry K."/>
            <person name="Cushman J."/>
            <person name="Schmutz J."/>
            <person name="Tran D."/>
            <person name="Hathwaick L.T."/>
            <person name="Yim W.C."/>
            <person name="Jenkins J."/>
            <person name="Mckie-Krisberg Z.M."/>
            <person name="Prochnik S."/>
            <person name="Lindquist E."/>
            <person name="Dockter R.B."/>
            <person name="Adam C."/>
            <person name="Molina H."/>
            <person name="Bunkerborg J."/>
            <person name="Jin E."/>
            <person name="Buchheim M."/>
            <person name="Magnuson J."/>
        </authorList>
    </citation>
    <scope>NUCLEOTIDE SEQUENCE</scope>
    <source>
        <strain evidence="2">CCAP 19/18</strain>
    </source>
</reference>
<evidence type="ECO:0000256" key="1">
    <source>
        <dbReference type="SAM" id="MobiDB-lite"/>
    </source>
</evidence>
<feature type="region of interest" description="Disordered" evidence="1">
    <location>
        <begin position="25"/>
        <end position="46"/>
    </location>
</feature>